<dbReference type="KEGG" id="vrm:44547418_01392"/>
<protein>
    <submittedName>
        <fullName evidence="1">Uncharacterized protein</fullName>
    </submittedName>
</protein>
<organism evidence="1 2">
    <name type="scientific">Veillonella rodentium</name>
    <dbReference type="NCBI Taxonomy" id="248315"/>
    <lineage>
        <taxon>Bacteria</taxon>
        <taxon>Bacillati</taxon>
        <taxon>Bacillota</taxon>
        <taxon>Negativicutes</taxon>
        <taxon>Veillonellales</taxon>
        <taxon>Veillonellaceae</taxon>
        <taxon>Veillonella</taxon>
    </lineage>
</organism>
<dbReference type="Proteomes" id="UP000214973">
    <property type="component" value="Chromosome 1"/>
</dbReference>
<evidence type="ECO:0000313" key="2">
    <source>
        <dbReference type="Proteomes" id="UP000214973"/>
    </source>
</evidence>
<sequence>MKSIITEELRLRKRAYEYAIKYNNNAEAARRYHTSRQQIQR</sequence>
<name>A0A239ZJV9_9FIRM</name>
<gene>
    <name evidence="1" type="ORF">SAMEA44547418_01392</name>
</gene>
<dbReference type="EMBL" id="LT906470">
    <property type="protein sequence ID" value="SNV70846.1"/>
    <property type="molecule type" value="Genomic_DNA"/>
</dbReference>
<reference evidence="1 2" key="1">
    <citation type="submission" date="2017-06" db="EMBL/GenBank/DDBJ databases">
        <authorList>
            <consortium name="Pathogen Informatics"/>
        </authorList>
    </citation>
    <scope>NUCLEOTIDE SEQUENCE [LARGE SCALE GENOMIC DNA]</scope>
    <source>
        <strain evidence="1 2">NCTC12018</strain>
    </source>
</reference>
<evidence type="ECO:0000313" key="1">
    <source>
        <dbReference type="EMBL" id="SNV70846.1"/>
    </source>
</evidence>
<dbReference type="AlphaFoldDB" id="A0A239ZJV9"/>
<proteinExistence type="predicted"/>
<keyword evidence="2" id="KW-1185">Reference proteome</keyword>
<accession>A0A239ZJV9</accession>